<proteinExistence type="predicted"/>
<evidence type="ECO:0000313" key="3">
    <source>
        <dbReference type="Proteomes" id="UP000232323"/>
    </source>
</evidence>
<reference evidence="2 3" key="1">
    <citation type="submission" date="2017-08" db="EMBL/GenBank/DDBJ databases">
        <title>Acidophilic green algal genome provides insights into adaptation to an acidic environment.</title>
        <authorList>
            <person name="Hirooka S."/>
            <person name="Hirose Y."/>
            <person name="Kanesaki Y."/>
            <person name="Higuchi S."/>
            <person name="Fujiwara T."/>
            <person name="Onuma R."/>
            <person name="Era A."/>
            <person name="Ohbayashi R."/>
            <person name="Uzuka A."/>
            <person name="Nozaki H."/>
            <person name="Yoshikawa H."/>
            <person name="Miyagishima S.Y."/>
        </authorList>
    </citation>
    <scope>NUCLEOTIDE SEQUENCE [LARGE SCALE GENOMIC DNA]</scope>
    <source>
        <strain evidence="2 3">NIES-2499</strain>
    </source>
</reference>
<feature type="region of interest" description="Disordered" evidence="1">
    <location>
        <begin position="37"/>
        <end position="110"/>
    </location>
</feature>
<feature type="compositionally biased region" description="Low complexity" evidence="1">
    <location>
        <begin position="410"/>
        <end position="428"/>
    </location>
</feature>
<protein>
    <submittedName>
        <fullName evidence="2">Uncharacterized protein</fullName>
    </submittedName>
</protein>
<feature type="compositionally biased region" description="Basic and acidic residues" evidence="1">
    <location>
        <begin position="266"/>
        <end position="292"/>
    </location>
</feature>
<feature type="compositionally biased region" description="Polar residues" evidence="1">
    <location>
        <begin position="196"/>
        <end position="225"/>
    </location>
</feature>
<evidence type="ECO:0000256" key="1">
    <source>
        <dbReference type="SAM" id="MobiDB-lite"/>
    </source>
</evidence>
<dbReference type="Proteomes" id="UP000232323">
    <property type="component" value="Unassembled WGS sequence"/>
</dbReference>
<feature type="region of interest" description="Disordered" evidence="1">
    <location>
        <begin position="410"/>
        <end position="432"/>
    </location>
</feature>
<keyword evidence="3" id="KW-1185">Reference proteome</keyword>
<evidence type="ECO:0000313" key="2">
    <source>
        <dbReference type="EMBL" id="GAX75966.1"/>
    </source>
</evidence>
<gene>
    <name evidence="2" type="ORF">CEUSTIGMA_g3409.t1</name>
</gene>
<dbReference type="AlphaFoldDB" id="A0A250WYV8"/>
<accession>A0A250WYV8</accession>
<comment type="caution">
    <text evidence="2">The sequence shown here is derived from an EMBL/GenBank/DDBJ whole genome shotgun (WGS) entry which is preliminary data.</text>
</comment>
<sequence>MLEKSALLEAVPECTPSTAFDSAGLPKRTALTAYMESSTPFDNPSRLAPENLLETSQQSDFALPGQWEMGSISATNNCEAPPSEPQSRRGSFDVQVRRAPSSARPQTSSAYRRHSLDYLFLKTKAAEGPYSTPPHSANTLDGLSPRLQGSVKMANLEEPVSQEAPRSGSFIPTPPTSAALNSSRRRKSCDMAMLAASSSLYQRTPQPCNTPRQSQSSAPKDAWTSTYQAPVRRNAPHAFTYHYCQAEEEQMPDSDDKDEAVSEGSGDMKRVSSRAVEEPSQESHVKVPPDPRMGRVTNVVIRRFPEYKIPDAELSPVGRPAVMSDGLASTSVSSKQVRVGSSIQLSRASGGVMSPEGAALKRQLEELDKNYGISRDAAGCHVPAALLPVNRLVDMRRTAFVTTGNTAVRPGSSAVVSSSSRRGSVDVSEPSFSRKSQQSAAEAFVSSLGMNLRKASMSNKVQTFQQAQTGVGSSGAEVLVTASCDRPRASRLENSAGTGFVKNLAGQFSRLFKV</sequence>
<name>A0A250WYV8_9CHLO</name>
<dbReference type="EMBL" id="BEGY01000014">
    <property type="protein sequence ID" value="GAX75966.1"/>
    <property type="molecule type" value="Genomic_DNA"/>
</dbReference>
<feature type="region of interest" description="Disordered" evidence="1">
    <location>
        <begin position="247"/>
        <end position="292"/>
    </location>
</feature>
<feature type="region of interest" description="Disordered" evidence="1">
    <location>
        <begin position="128"/>
        <end position="225"/>
    </location>
</feature>
<feature type="compositionally biased region" description="Acidic residues" evidence="1">
    <location>
        <begin position="247"/>
        <end position="258"/>
    </location>
</feature>
<organism evidence="2 3">
    <name type="scientific">Chlamydomonas eustigma</name>
    <dbReference type="NCBI Taxonomy" id="1157962"/>
    <lineage>
        <taxon>Eukaryota</taxon>
        <taxon>Viridiplantae</taxon>
        <taxon>Chlorophyta</taxon>
        <taxon>core chlorophytes</taxon>
        <taxon>Chlorophyceae</taxon>
        <taxon>CS clade</taxon>
        <taxon>Chlamydomonadales</taxon>
        <taxon>Chlamydomonadaceae</taxon>
        <taxon>Chlamydomonas</taxon>
    </lineage>
</organism>